<dbReference type="InterPro" id="IPR002641">
    <property type="entry name" value="PNPLA_dom"/>
</dbReference>
<dbReference type="GO" id="GO:0046486">
    <property type="term" value="P:glycerolipid metabolic process"/>
    <property type="evidence" value="ECO:0007669"/>
    <property type="project" value="UniProtKB-ARBA"/>
</dbReference>
<dbReference type="SUPFAM" id="SSF52151">
    <property type="entry name" value="FabD/lysophospholipase-like"/>
    <property type="match status" value="1"/>
</dbReference>
<feature type="domain" description="PNPLA" evidence="3">
    <location>
        <begin position="1"/>
        <end position="75"/>
    </location>
</feature>
<dbReference type="EMBL" id="ML735263">
    <property type="protein sequence ID" value="KAE8389641.1"/>
    <property type="molecule type" value="Genomic_DNA"/>
</dbReference>
<comment type="caution">
    <text evidence="2">Lacks conserved residue(s) required for the propagation of feature annotation.</text>
</comment>
<evidence type="ECO:0000259" key="3">
    <source>
        <dbReference type="PROSITE" id="PS51635"/>
    </source>
</evidence>
<proteinExistence type="predicted"/>
<reference evidence="4" key="1">
    <citation type="submission" date="2019-04" db="EMBL/GenBank/DDBJ databases">
        <title>Friends and foes A comparative genomics studyof 23 Aspergillus species from section Flavi.</title>
        <authorList>
            <consortium name="DOE Joint Genome Institute"/>
            <person name="Kjaerbolling I."/>
            <person name="Vesth T."/>
            <person name="Frisvad J.C."/>
            <person name="Nybo J.L."/>
            <person name="Theobald S."/>
            <person name="Kildgaard S."/>
            <person name="Isbrandt T."/>
            <person name="Kuo A."/>
            <person name="Sato A."/>
            <person name="Lyhne E.K."/>
            <person name="Kogle M.E."/>
            <person name="Wiebenga A."/>
            <person name="Kun R.S."/>
            <person name="Lubbers R.J."/>
            <person name="Makela M.R."/>
            <person name="Barry K."/>
            <person name="Chovatia M."/>
            <person name="Clum A."/>
            <person name="Daum C."/>
            <person name="Haridas S."/>
            <person name="He G."/>
            <person name="LaButti K."/>
            <person name="Lipzen A."/>
            <person name="Mondo S."/>
            <person name="Riley R."/>
            <person name="Salamov A."/>
            <person name="Simmons B.A."/>
            <person name="Magnuson J.K."/>
            <person name="Henrissat B."/>
            <person name="Mortensen U.H."/>
            <person name="Larsen T.O."/>
            <person name="Devries R.P."/>
            <person name="Grigoriev I.V."/>
            <person name="Machida M."/>
            <person name="Baker S.E."/>
            <person name="Andersen M.R."/>
        </authorList>
    </citation>
    <scope>NUCLEOTIDE SEQUENCE [LARGE SCALE GENOMIC DNA]</scope>
    <source>
        <strain evidence="4">IBT 14317</strain>
    </source>
</reference>
<evidence type="ECO:0000256" key="2">
    <source>
        <dbReference type="PROSITE-ProRule" id="PRU01161"/>
    </source>
</evidence>
<sequence length="170" mass="18698">MAACQESGSHRAPVFLRSYTSDSDPPHPDPARIKVWQAARAALAAPGYFAPMKVGKVKLVDGGLLANNQPGLTFNDAMRGFAALATNTESTQLPFGGLINAFAPRPGTEKYSRLKVAKEATEESEWMRIWNNIRGRSSELTLSDFADPWALDDVKAIKELEKWTEEYGRA</sequence>
<dbReference type="PROSITE" id="PS51635">
    <property type="entry name" value="PNPLA"/>
    <property type="match status" value="1"/>
</dbReference>
<gene>
    <name evidence="4" type="ORF">BDV23DRAFT_184242</name>
</gene>
<dbReference type="AlphaFoldDB" id="A0A5N7C6A1"/>
<dbReference type="InterPro" id="IPR016035">
    <property type="entry name" value="Acyl_Trfase/lysoPLipase"/>
</dbReference>
<name>A0A5N7C6A1_PETAA</name>
<dbReference type="Pfam" id="PF01734">
    <property type="entry name" value="Patatin"/>
    <property type="match status" value="1"/>
</dbReference>
<dbReference type="Proteomes" id="UP000326877">
    <property type="component" value="Unassembled WGS sequence"/>
</dbReference>
<accession>A0A5N7C6A1</accession>
<dbReference type="Gene3D" id="3.40.1090.10">
    <property type="entry name" value="Cytosolic phospholipase A2 catalytic domain"/>
    <property type="match status" value="1"/>
</dbReference>
<evidence type="ECO:0000256" key="1">
    <source>
        <dbReference type="ARBA" id="ARBA00023098"/>
    </source>
</evidence>
<protein>
    <recommendedName>
        <fullName evidence="3">PNPLA domain-containing protein</fullName>
    </recommendedName>
</protein>
<keyword evidence="1" id="KW-0443">Lipid metabolism</keyword>
<evidence type="ECO:0000313" key="4">
    <source>
        <dbReference type="EMBL" id="KAE8389641.1"/>
    </source>
</evidence>
<organism evidence="4">
    <name type="scientific">Petromyces alliaceus</name>
    <name type="common">Aspergillus alliaceus</name>
    <dbReference type="NCBI Taxonomy" id="209559"/>
    <lineage>
        <taxon>Eukaryota</taxon>
        <taxon>Fungi</taxon>
        <taxon>Dikarya</taxon>
        <taxon>Ascomycota</taxon>
        <taxon>Pezizomycotina</taxon>
        <taxon>Eurotiomycetes</taxon>
        <taxon>Eurotiomycetidae</taxon>
        <taxon>Eurotiales</taxon>
        <taxon>Aspergillaceae</taxon>
        <taxon>Aspergillus</taxon>
        <taxon>Aspergillus subgen. Circumdati</taxon>
    </lineage>
</organism>
<feature type="short sequence motif" description="DGA/G" evidence="2">
    <location>
        <begin position="61"/>
        <end position="63"/>
    </location>
</feature>
<dbReference type="OrthoDB" id="1658288at2759"/>